<dbReference type="SUPFAM" id="SSF52172">
    <property type="entry name" value="CheY-like"/>
    <property type="match status" value="1"/>
</dbReference>
<evidence type="ECO:0000256" key="1">
    <source>
        <dbReference type="ARBA" id="ARBA00018672"/>
    </source>
</evidence>
<keyword evidence="4" id="KW-0805">Transcription regulation</keyword>
<dbReference type="PANTHER" id="PTHR48111">
    <property type="entry name" value="REGULATOR OF RPOS"/>
    <property type="match status" value="1"/>
</dbReference>
<dbReference type="AlphaFoldDB" id="A0A9D2MQS2"/>
<comment type="function">
    <text evidence="7">May play the central regulatory role in sporulation. It may be an element of the effector pathway responsible for the activation of sporulation genes in response to nutritional stress. Spo0A may act in concert with spo0H (a sigma factor) to control the expression of some genes that are critical to the sporulation process.</text>
</comment>
<evidence type="ECO:0000256" key="7">
    <source>
        <dbReference type="ARBA" id="ARBA00024867"/>
    </source>
</evidence>
<evidence type="ECO:0000256" key="3">
    <source>
        <dbReference type="ARBA" id="ARBA00023012"/>
    </source>
</evidence>
<dbReference type="SMART" id="SM00448">
    <property type="entry name" value="REC"/>
    <property type="match status" value="1"/>
</dbReference>
<evidence type="ECO:0000256" key="6">
    <source>
        <dbReference type="ARBA" id="ARBA00023163"/>
    </source>
</evidence>
<evidence type="ECO:0000256" key="5">
    <source>
        <dbReference type="ARBA" id="ARBA00023125"/>
    </source>
</evidence>
<dbReference type="CDD" id="cd00383">
    <property type="entry name" value="trans_reg_C"/>
    <property type="match status" value="1"/>
</dbReference>
<dbReference type="Gene3D" id="1.10.10.10">
    <property type="entry name" value="Winged helix-like DNA-binding domain superfamily/Winged helix DNA-binding domain"/>
    <property type="match status" value="1"/>
</dbReference>
<dbReference type="InterPro" id="IPR039420">
    <property type="entry name" value="WalR-like"/>
</dbReference>
<dbReference type="GO" id="GO:0006355">
    <property type="term" value="P:regulation of DNA-templated transcription"/>
    <property type="evidence" value="ECO:0007669"/>
    <property type="project" value="InterPro"/>
</dbReference>
<dbReference type="InterPro" id="IPR016032">
    <property type="entry name" value="Sig_transdc_resp-reg_C-effctor"/>
</dbReference>
<feature type="DNA-binding region" description="OmpR/PhoB-type" evidence="9">
    <location>
        <begin position="123"/>
        <end position="221"/>
    </location>
</feature>
<evidence type="ECO:0000313" key="12">
    <source>
        <dbReference type="EMBL" id="HJB90582.1"/>
    </source>
</evidence>
<dbReference type="Proteomes" id="UP000886883">
    <property type="component" value="Unassembled WGS sequence"/>
</dbReference>
<dbReference type="InterPro" id="IPR001867">
    <property type="entry name" value="OmpR/PhoB-type_DNA-bd"/>
</dbReference>
<organism evidence="12 13">
    <name type="scientific">Candidatus Eisenbergiella merdigallinarum</name>
    <dbReference type="NCBI Taxonomy" id="2838552"/>
    <lineage>
        <taxon>Bacteria</taxon>
        <taxon>Bacillati</taxon>
        <taxon>Bacillota</taxon>
        <taxon>Clostridia</taxon>
        <taxon>Lachnospirales</taxon>
        <taxon>Lachnospiraceae</taxon>
        <taxon>Eisenbergiella</taxon>
    </lineage>
</organism>
<keyword evidence="2 8" id="KW-0597">Phosphoprotein</keyword>
<evidence type="ECO:0000256" key="2">
    <source>
        <dbReference type="ARBA" id="ARBA00022553"/>
    </source>
</evidence>
<dbReference type="GO" id="GO:0005829">
    <property type="term" value="C:cytosol"/>
    <property type="evidence" value="ECO:0007669"/>
    <property type="project" value="TreeGrafter"/>
</dbReference>
<feature type="domain" description="Response regulatory" evidence="10">
    <location>
        <begin position="2"/>
        <end position="115"/>
    </location>
</feature>
<keyword evidence="3" id="KW-0902">Two-component regulatory system</keyword>
<name>A0A9D2MQS2_9FIRM</name>
<proteinExistence type="predicted"/>
<dbReference type="EMBL" id="DWXE01000011">
    <property type="protein sequence ID" value="HJB90582.1"/>
    <property type="molecule type" value="Genomic_DNA"/>
</dbReference>
<evidence type="ECO:0000256" key="8">
    <source>
        <dbReference type="PROSITE-ProRule" id="PRU00169"/>
    </source>
</evidence>
<evidence type="ECO:0000313" key="13">
    <source>
        <dbReference type="Proteomes" id="UP000886883"/>
    </source>
</evidence>
<protein>
    <recommendedName>
        <fullName evidence="1">Stage 0 sporulation protein A homolog</fullName>
    </recommendedName>
</protein>
<evidence type="ECO:0000256" key="9">
    <source>
        <dbReference type="PROSITE-ProRule" id="PRU01091"/>
    </source>
</evidence>
<dbReference type="Gene3D" id="3.40.50.2300">
    <property type="match status" value="1"/>
</dbReference>
<feature type="domain" description="OmpR/PhoB-type" evidence="11">
    <location>
        <begin position="123"/>
        <end position="221"/>
    </location>
</feature>
<evidence type="ECO:0000259" key="10">
    <source>
        <dbReference type="PROSITE" id="PS50110"/>
    </source>
</evidence>
<dbReference type="SMART" id="SM00862">
    <property type="entry name" value="Trans_reg_C"/>
    <property type="match status" value="1"/>
</dbReference>
<dbReference type="Pfam" id="PF00072">
    <property type="entry name" value="Response_reg"/>
    <property type="match status" value="1"/>
</dbReference>
<dbReference type="GO" id="GO:0000976">
    <property type="term" value="F:transcription cis-regulatory region binding"/>
    <property type="evidence" value="ECO:0007669"/>
    <property type="project" value="TreeGrafter"/>
</dbReference>
<accession>A0A9D2MQS2</accession>
<reference evidence="12" key="1">
    <citation type="journal article" date="2021" name="PeerJ">
        <title>Extensive microbial diversity within the chicken gut microbiome revealed by metagenomics and culture.</title>
        <authorList>
            <person name="Gilroy R."/>
            <person name="Ravi A."/>
            <person name="Getino M."/>
            <person name="Pursley I."/>
            <person name="Horton D.L."/>
            <person name="Alikhan N.F."/>
            <person name="Baker D."/>
            <person name="Gharbi K."/>
            <person name="Hall N."/>
            <person name="Watson M."/>
            <person name="Adriaenssens E.M."/>
            <person name="Foster-Nyarko E."/>
            <person name="Jarju S."/>
            <person name="Secka A."/>
            <person name="Antonio M."/>
            <person name="Oren A."/>
            <person name="Chaudhuri R.R."/>
            <person name="La Ragione R."/>
            <person name="Hildebrand F."/>
            <person name="Pallen M.J."/>
        </authorList>
    </citation>
    <scope>NUCLEOTIDE SEQUENCE</scope>
    <source>
        <strain evidence="12">USAMLcec3-2134</strain>
    </source>
</reference>
<comment type="caution">
    <text evidence="12">The sequence shown here is derived from an EMBL/GenBank/DDBJ whole genome shotgun (WGS) entry which is preliminary data.</text>
</comment>
<dbReference type="SUPFAM" id="SSF46894">
    <property type="entry name" value="C-terminal effector domain of the bipartite response regulators"/>
    <property type="match status" value="1"/>
</dbReference>
<dbReference type="PROSITE" id="PS51755">
    <property type="entry name" value="OMPR_PHOB"/>
    <property type="match status" value="1"/>
</dbReference>
<dbReference type="InterPro" id="IPR001789">
    <property type="entry name" value="Sig_transdc_resp-reg_receiver"/>
</dbReference>
<keyword evidence="6" id="KW-0804">Transcription</keyword>
<dbReference type="GO" id="GO:0032993">
    <property type="term" value="C:protein-DNA complex"/>
    <property type="evidence" value="ECO:0007669"/>
    <property type="project" value="TreeGrafter"/>
</dbReference>
<dbReference type="InterPro" id="IPR011006">
    <property type="entry name" value="CheY-like_superfamily"/>
</dbReference>
<dbReference type="Pfam" id="PF00486">
    <property type="entry name" value="Trans_reg_C"/>
    <property type="match status" value="1"/>
</dbReference>
<evidence type="ECO:0000259" key="11">
    <source>
        <dbReference type="PROSITE" id="PS51755"/>
    </source>
</evidence>
<keyword evidence="5 9" id="KW-0238">DNA-binding</keyword>
<evidence type="ECO:0000256" key="4">
    <source>
        <dbReference type="ARBA" id="ARBA00023015"/>
    </source>
</evidence>
<dbReference type="PROSITE" id="PS50110">
    <property type="entry name" value="RESPONSE_REGULATORY"/>
    <property type="match status" value="1"/>
</dbReference>
<gene>
    <name evidence="12" type="ORF">H9763_03825</name>
</gene>
<feature type="modified residue" description="4-aspartylphosphate" evidence="8">
    <location>
        <position position="50"/>
    </location>
</feature>
<dbReference type="GO" id="GO:0000156">
    <property type="term" value="F:phosphorelay response regulator activity"/>
    <property type="evidence" value="ECO:0007669"/>
    <property type="project" value="TreeGrafter"/>
</dbReference>
<dbReference type="InterPro" id="IPR036388">
    <property type="entry name" value="WH-like_DNA-bd_sf"/>
</dbReference>
<reference evidence="12" key="2">
    <citation type="submission" date="2021-04" db="EMBL/GenBank/DDBJ databases">
        <authorList>
            <person name="Gilroy R."/>
        </authorList>
    </citation>
    <scope>NUCLEOTIDE SEQUENCE</scope>
    <source>
        <strain evidence="12">USAMLcec3-2134</strain>
    </source>
</reference>
<sequence>MRILIIEDNRRLAESIRDILRHRYDCDLCGDGAMGEGLLLAGGYDAAILDLMLPGKDGISVLKEIRRKKCQIPVLILTARSEVEDRVCGLESGADYYLTKPFDMQELQAVMKTILRRQADLVPECLTCGNISLNQADYSLGGPGRSIPLGKKEYEIMRILMANQGRVVSKETLLLRVWGDSRDAVENNAEVYISFLRKKLQFLKADVAIVTSRKLGYRLCGIGGPQGKEEGR</sequence>
<dbReference type="PANTHER" id="PTHR48111:SF1">
    <property type="entry name" value="TWO-COMPONENT RESPONSE REGULATOR ORR33"/>
    <property type="match status" value="1"/>
</dbReference>